<gene>
    <name evidence="2" type="ORF">JTE90_001871</name>
</gene>
<keyword evidence="3" id="KW-1185">Reference proteome</keyword>
<dbReference type="AlphaFoldDB" id="A0AAV6VPD8"/>
<organism evidence="2 3">
    <name type="scientific">Oedothorax gibbosus</name>
    <dbReference type="NCBI Taxonomy" id="931172"/>
    <lineage>
        <taxon>Eukaryota</taxon>
        <taxon>Metazoa</taxon>
        <taxon>Ecdysozoa</taxon>
        <taxon>Arthropoda</taxon>
        <taxon>Chelicerata</taxon>
        <taxon>Arachnida</taxon>
        <taxon>Araneae</taxon>
        <taxon>Araneomorphae</taxon>
        <taxon>Entelegynae</taxon>
        <taxon>Araneoidea</taxon>
        <taxon>Linyphiidae</taxon>
        <taxon>Erigoninae</taxon>
        <taxon>Oedothorax</taxon>
    </lineage>
</organism>
<reference evidence="2 3" key="1">
    <citation type="journal article" date="2022" name="Nat. Ecol. Evol.">
        <title>A masculinizing supergene underlies an exaggerated male reproductive morph in a spider.</title>
        <authorList>
            <person name="Hendrickx F."/>
            <person name="De Corte Z."/>
            <person name="Sonet G."/>
            <person name="Van Belleghem S.M."/>
            <person name="Kostlbacher S."/>
            <person name="Vangestel C."/>
        </authorList>
    </citation>
    <scope>NUCLEOTIDE SEQUENCE [LARGE SCALE GENOMIC DNA]</scope>
    <source>
        <strain evidence="2">W744_W776</strain>
    </source>
</reference>
<evidence type="ECO:0000313" key="3">
    <source>
        <dbReference type="Proteomes" id="UP000827092"/>
    </source>
</evidence>
<accession>A0AAV6VPD8</accession>
<proteinExistence type="predicted"/>
<feature type="compositionally biased region" description="Basic and acidic residues" evidence="1">
    <location>
        <begin position="41"/>
        <end position="62"/>
    </location>
</feature>
<dbReference type="Proteomes" id="UP000827092">
    <property type="component" value="Unassembled WGS sequence"/>
</dbReference>
<sequence>MIHRTIIDMSYPLHKKGPYFKLSFNKAPRAIVMPQSSRKRNIPETGRENARRSRKDEKEFGKNWRNNITQTRKEKVKK</sequence>
<comment type="caution">
    <text evidence="2">The sequence shown here is derived from an EMBL/GenBank/DDBJ whole genome shotgun (WGS) entry which is preliminary data.</text>
</comment>
<evidence type="ECO:0000256" key="1">
    <source>
        <dbReference type="SAM" id="MobiDB-lite"/>
    </source>
</evidence>
<feature type="region of interest" description="Disordered" evidence="1">
    <location>
        <begin position="36"/>
        <end position="78"/>
    </location>
</feature>
<evidence type="ECO:0000313" key="2">
    <source>
        <dbReference type="EMBL" id="KAG8198036.1"/>
    </source>
</evidence>
<dbReference type="EMBL" id="JAFNEN010000045">
    <property type="protein sequence ID" value="KAG8198036.1"/>
    <property type="molecule type" value="Genomic_DNA"/>
</dbReference>
<name>A0AAV6VPD8_9ARAC</name>
<protein>
    <submittedName>
        <fullName evidence="2">Uncharacterized protein</fullName>
    </submittedName>
</protein>